<reference evidence="1 2" key="1">
    <citation type="submission" date="2018-08" db="EMBL/GenBank/DDBJ databases">
        <title>Recombination of ecologically and evolutionarily significant loci maintains genetic cohesion in the Pseudomonas syringae species complex.</title>
        <authorList>
            <person name="Dillon M."/>
            <person name="Thakur S."/>
            <person name="Almeida R.N.D."/>
            <person name="Weir B.S."/>
            <person name="Guttman D.S."/>
        </authorList>
    </citation>
    <scope>NUCLEOTIDE SEQUENCE [LARGE SCALE GENOMIC DNA]</scope>
    <source>
        <strain evidence="1 2">ICMP 19473</strain>
    </source>
</reference>
<evidence type="ECO:0000313" key="2">
    <source>
        <dbReference type="Proteomes" id="UP000273854"/>
    </source>
</evidence>
<dbReference type="Proteomes" id="UP000273854">
    <property type="component" value="Unassembled WGS sequence"/>
</dbReference>
<protein>
    <submittedName>
        <fullName evidence="1">Uncharacterized protein</fullName>
    </submittedName>
</protein>
<evidence type="ECO:0000313" key="1">
    <source>
        <dbReference type="EMBL" id="RMT83049.1"/>
    </source>
</evidence>
<comment type="caution">
    <text evidence="1">The sequence shown here is derived from an EMBL/GenBank/DDBJ whole genome shotgun (WGS) entry which is preliminary data.</text>
</comment>
<proteinExistence type="predicted"/>
<organism evidence="1 2">
    <name type="scientific">Pseudomonas viridiflava</name>
    <name type="common">Phytomonas viridiflava</name>
    <dbReference type="NCBI Taxonomy" id="33069"/>
    <lineage>
        <taxon>Bacteria</taxon>
        <taxon>Pseudomonadati</taxon>
        <taxon>Pseudomonadota</taxon>
        <taxon>Gammaproteobacteria</taxon>
        <taxon>Pseudomonadales</taxon>
        <taxon>Pseudomonadaceae</taxon>
        <taxon>Pseudomonas</taxon>
    </lineage>
</organism>
<dbReference type="OrthoDB" id="143720at2"/>
<sequence>MKQDFKLNQDACSVNDLNPGCVQLWTLGQQEAVRRLSVKTRVEHKQPARYQLIKGFSTRAARIAGNYARIYLEQEANGKPELKGRFYWTGLAAFASKQVMCALDYSSDTNLRYLLVPTPPLEMTKIFLGKGNFWLFQDIFVWHWFYINFPEHFNECVKERDLSKCDAKFKPYFAKLPWFDEALPKIKNLVFNDYIVLGFNLVRKIETNRNGNKRAEQQFAHLMAIANHEQLKILQPLIYDSTTFKILLGSQALTEGYMGIPRRLAALSTACETKDPNLDIVMTKGKLYNPTDRMTFIGNIASAYHRRMQKNTKEMEQAIATIASWSERND</sequence>
<dbReference type="InterPro" id="IPR019658">
    <property type="entry name" value="DUF2515"/>
</dbReference>
<name>A0A3M5PEQ1_PSEVI</name>
<accession>A0A3M5PEQ1</accession>
<gene>
    <name evidence="1" type="ORF">ALP40_200092</name>
</gene>
<dbReference type="EMBL" id="RBTP01000017">
    <property type="protein sequence ID" value="RMT83049.1"/>
    <property type="molecule type" value="Genomic_DNA"/>
</dbReference>
<dbReference type="Pfam" id="PF10720">
    <property type="entry name" value="DUF2515"/>
    <property type="match status" value="1"/>
</dbReference>
<dbReference type="RefSeq" id="WP_122207667.1">
    <property type="nucleotide sequence ID" value="NZ_RBTP01000017.1"/>
</dbReference>
<dbReference type="AlphaFoldDB" id="A0A3M5PEQ1"/>